<protein>
    <submittedName>
        <fullName evidence="7">RDD family protein</fullName>
    </submittedName>
</protein>
<keyword evidence="3 5" id="KW-1133">Transmembrane helix</keyword>
<dbReference type="RefSeq" id="WP_196202015.1">
    <property type="nucleotide sequence ID" value="NZ_JADPUN010000156.1"/>
</dbReference>
<accession>A0ABS0GW40</accession>
<dbReference type="Proteomes" id="UP000638560">
    <property type="component" value="Unassembled WGS sequence"/>
</dbReference>
<evidence type="ECO:0000256" key="1">
    <source>
        <dbReference type="ARBA" id="ARBA00004141"/>
    </source>
</evidence>
<organism evidence="7 8">
    <name type="scientific">Plantactinospora alkalitolerans</name>
    <dbReference type="NCBI Taxonomy" id="2789879"/>
    <lineage>
        <taxon>Bacteria</taxon>
        <taxon>Bacillati</taxon>
        <taxon>Actinomycetota</taxon>
        <taxon>Actinomycetes</taxon>
        <taxon>Micromonosporales</taxon>
        <taxon>Micromonosporaceae</taxon>
        <taxon>Plantactinospora</taxon>
    </lineage>
</organism>
<feature type="transmembrane region" description="Helical" evidence="5">
    <location>
        <begin position="71"/>
        <end position="90"/>
    </location>
</feature>
<dbReference type="Pfam" id="PF06271">
    <property type="entry name" value="RDD"/>
    <property type="match status" value="1"/>
</dbReference>
<evidence type="ECO:0000256" key="2">
    <source>
        <dbReference type="ARBA" id="ARBA00022692"/>
    </source>
</evidence>
<dbReference type="EMBL" id="JADPUN010000156">
    <property type="protein sequence ID" value="MBF9130428.1"/>
    <property type="molecule type" value="Genomic_DNA"/>
</dbReference>
<keyword evidence="4 5" id="KW-0472">Membrane</keyword>
<comment type="caution">
    <text evidence="7">The sequence shown here is derived from an EMBL/GenBank/DDBJ whole genome shotgun (WGS) entry which is preliminary data.</text>
</comment>
<evidence type="ECO:0000313" key="7">
    <source>
        <dbReference type="EMBL" id="MBF9130428.1"/>
    </source>
</evidence>
<evidence type="ECO:0000256" key="5">
    <source>
        <dbReference type="SAM" id="Phobius"/>
    </source>
</evidence>
<evidence type="ECO:0000256" key="3">
    <source>
        <dbReference type="ARBA" id="ARBA00022989"/>
    </source>
</evidence>
<keyword evidence="8" id="KW-1185">Reference proteome</keyword>
<comment type="subcellular location">
    <subcellularLocation>
        <location evidence="1">Membrane</location>
        <topology evidence="1">Multi-pass membrane protein</topology>
    </subcellularLocation>
</comment>
<dbReference type="InterPro" id="IPR010432">
    <property type="entry name" value="RDD"/>
</dbReference>
<feature type="domain" description="RDD" evidence="6">
    <location>
        <begin position="2"/>
        <end position="101"/>
    </location>
</feature>
<sequence>MARRFGALSIDWVLCLLATNLFADPFRDNWAPVLTLIVVYGLFAGLFAQTPGMRLCRIRCVLYADGGRIGVLRGLLRGALLGLVVPALIMDENGRGLHDRAVGSVIVAEPRPPAR</sequence>
<evidence type="ECO:0000313" key="8">
    <source>
        <dbReference type="Proteomes" id="UP000638560"/>
    </source>
</evidence>
<proteinExistence type="predicted"/>
<evidence type="ECO:0000256" key="4">
    <source>
        <dbReference type="ARBA" id="ARBA00023136"/>
    </source>
</evidence>
<reference evidence="7 8" key="1">
    <citation type="submission" date="2020-11" db="EMBL/GenBank/DDBJ databases">
        <title>A novel isolate from a Black sea contaminated sediment with potential to produce alkanes: Plantactinospora alkalitolerans sp. nov.</title>
        <authorList>
            <person name="Carro L."/>
            <person name="Veyisoglu A."/>
            <person name="Guven K."/>
            <person name="Schumann P."/>
            <person name="Klenk H.-P."/>
            <person name="Sahin N."/>
        </authorList>
    </citation>
    <scope>NUCLEOTIDE SEQUENCE [LARGE SCALE GENOMIC DNA]</scope>
    <source>
        <strain evidence="7 8">S1510</strain>
    </source>
</reference>
<keyword evidence="2 5" id="KW-0812">Transmembrane</keyword>
<name>A0ABS0GW40_9ACTN</name>
<feature type="transmembrane region" description="Helical" evidence="5">
    <location>
        <begin position="33"/>
        <end position="50"/>
    </location>
</feature>
<evidence type="ECO:0000259" key="6">
    <source>
        <dbReference type="Pfam" id="PF06271"/>
    </source>
</evidence>
<gene>
    <name evidence="7" type="ORF">I0C86_15885</name>
</gene>